<dbReference type="PROSITE" id="PS50082">
    <property type="entry name" value="WD_REPEATS_2"/>
    <property type="match status" value="10"/>
</dbReference>
<feature type="domain" description="TIR" evidence="5">
    <location>
        <begin position="4"/>
        <end position="117"/>
    </location>
</feature>
<dbReference type="Pfam" id="PF20703">
    <property type="entry name" value="nSTAND1"/>
    <property type="match status" value="1"/>
</dbReference>
<dbReference type="SUPFAM" id="SSF50998">
    <property type="entry name" value="Quinoprotein alcohol dehydrogenase-like"/>
    <property type="match status" value="1"/>
</dbReference>
<feature type="domain" description="Novel STAND NTPase 1" evidence="6">
    <location>
        <begin position="167"/>
        <end position="594"/>
    </location>
</feature>
<feature type="repeat" description="WD" evidence="3">
    <location>
        <begin position="806"/>
        <end position="847"/>
    </location>
</feature>
<dbReference type="InterPro" id="IPR000157">
    <property type="entry name" value="TIR_dom"/>
</dbReference>
<evidence type="ECO:0000259" key="5">
    <source>
        <dbReference type="Pfam" id="PF13676"/>
    </source>
</evidence>
<evidence type="ECO:0000313" key="7">
    <source>
        <dbReference type="EMBL" id="MCV7173713.1"/>
    </source>
</evidence>
<dbReference type="CDD" id="cd00200">
    <property type="entry name" value="WD40"/>
    <property type="match status" value="2"/>
</dbReference>
<dbReference type="Pfam" id="PF00400">
    <property type="entry name" value="WD40"/>
    <property type="match status" value="14"/>
</dbReference>
<dbReference type="Proteomes" id="UP001140293">
    <property type="component" value="Unassembled WGS sequence"/>
</dbReference>
<dbReference type="PANTHER" id="PTHR19879:SF9">
    <property type="entry name" value="TRANSCRIPTION INITIATION FACTOR TFIID SUBUNIT 5"/>
    <property type="match status" value="1"/>
</dbReference>
<dbReference type="InterPro" id="IPR035897">
    <property type="entry name" value="Toll_tir_struct_dom_sf"/>
</dbReference>
<feature type="repeat" description="WD" evidence="3">
    <location>
        <begin position="891"/>
        <end position="932"/>
    </location>
</feature>
<keyword evidence="2" id="KW-0677">Repeat</keyword>
<dbReference type="EMBL" id="JACKSJ010000250">
    <property type="protein sequence ID" value="MCV7173713.1"/>
    <property type="molecule type" value="Genomic_DNA"/>
</dbReference>
<feature type="coiled-coil region" evidence="4">
    <location>
        <begin position="622"/>
        <end position="649"/>
    </location>
</feature>
<sequence length="1406" mass="152476">MSRIFLSHSSLDAREALALKRWMVGQEPALATEIFLDIDPEVGLRPGERWKDRLQQASARCEAVVCLLSANWEASHECKTEYRVAENLNKQILCARIEPSAGDDLTSEWQRCDLFGESDMTSIDIGSGPPVLFATKGLYRLRDAIRGTGTSANSFVWPPPEDVNRAPYRGWEPFEQVDAAVFFGRDAPIVRGLDELRGMRLAETKSLFVILGPSGAGKSSFLRAGLLPRLAREDRRFTLLGTVRPGRNALTGATGLAAAIWNARDRMGMSTPSLGDIKTACTDDIERLRELLLDIQRAAADRLPDPVRGDEKPAPPTLILPLDQAEELFSADAGAQGGELLSLLRRLTARTDARPLNLVVVATIRTDRFEIMQTHPELAGLESRVFDDLKPMPPTQFKEVITGPAARATEGGRRLAISPALVEMLLVDAAEGADTLPMLSLTLARLYSDYGSTGELTVEQYEAMGGMRRVVQTEIDEVLSTDTEERSRQLGCLRSAFIPWLATVNPKNDQPLRRMARYDDLPEASRPLIDRLVAKRLLVKDRRDDHVVVEVALESLLRQWDELAKWLREQRHELQVADDVERADTAWKTNNRDAAWLLSGTRLTDAETVVSSPTFIQRMQPVREYLDASRQSENERVAAEEERRHAELRHAQERQAEAEAHTIDLRKRSRILRAVLAMTAVVAVVAVVGLVYATSARHQAQDRFRQATSVRLASDADSMLNGSRPGSDARALLELLAANALSPNTFDQNMYSVGVDTFDTLKLIDPAMGVFGAIFSPDGRRFVAGGDNGTLRLYDAQTGLQLGPDLVGHTKWIDGATFSPDGHTIASVSDDLTVRLWNADTGQPIGQPMTGHQDQVWAVSFSPDGQMLASGSIDRTVRLWNTNNGMPIGQPLRHPDRVISVEFSPDGRRIVTGNADGTLRLWDVRTGSQAGPSLTGHAGEVIDVAFSPDGRRIASAGGDGDVRLWDAGTGRPTGEPLAARGSRVLSVAFSPDGHRLASGSGDGAVRLWDADTRRMLGAPMLGQKGGVWTLSFSPDGTRLLSGSQDGTIRLWDVGIRRPLFGHIGGVSSVAVSPDGERIASAGDDGTVRLWDAANGRPIGKPLVVSDKPLSSVAFGPDGRRLAIAGADGFVRMWDADTGMAVGVPIDPGQGPLTSVAFSPDGRRLAIGGGDTSVGIESDRDGTVQLWDVKTFRPVGEPHRHGERVNSVAFSPDGNRIVSGGDEGDNTGSVRLWDANTRQLIAATTIGEARRIVWAVTFSPDGRHVAAAGVDGFIEVLDADGLDVAGQPMEGHEDRGVSLAYSPDGRTLASASRDETVRLWNVESGQQVGDALTAHTDNVNSVVFSPDGQRIISGSADGTVRVWPAVAGAKELCDKLSGNMSHKQWNEWVSPDLDYIKVCPDLPIPTD</sequence>
<dbReference type="SUPFAM" id="SSF82171">
    <property type="entry name" value="DPP6 N-terminal domain-like"/>
    <property type="match status" value="1"/>
</dbReference>
<feature type="repeat" description="WD" evidence="3">
    <location>
        <begin position="1331"/>
        <end position="1362"/>
    </location>
</feature>
<dbReference type="SUPFAM" id="SSF52200">
    <property type="entry name" value="Toll/Interleukin receptor TIR domain"/>
    <property type="match status" value="1"/>
</dbReference>
<dbReference type="PROSITE" id="PS00678">
    <property type="entry name" value="WD_REPEATS_1"/>
    <property type="match status" value="8"/>
</dbReference>
<dbReference type="SUPFAM" id="SSF50978">
    <property type="entry name" value="WD40 repeat-like"/>
    <property type="match status" value="1"/>
</dbReference>
<evidence type="ECO:0000313" key="8">
    <source>
        <dbReference type="Proteomes" id="UP001140293"/>
    </source>
</evidence>
<keyword evidence="1 3" id="KW-0853">WD repeat</keyword>
<name>A0A9X2YT84_9MYCO</name>
<reference evidence="7" key="1">
    <citation type="submission" date="2020-07" db="EMBL/GenBank/DDBJ databases">
        <authorList>
            <person name="Pettersson B.M.F."/>
            <person name="Behra P.R.K."/>
            <person name="Ramesh M."/>
            <person name="Das S."/>
            <person name="Dasgupta S."/>
            <person name="Kirsebom L.A."/>
        </authorList>
    </citation>
    <scope>NUCLEOTIDE SEQUENCE</scope>
    <source>
        <strain evidence="7">DSM 44615</strain>
    </source>
</reference>
<protein>
    <submittedName>
        <fullName evidence="7">TIR domain-containing protein</fullName>
    </submittedName>
</protein>
<gene>
    <name evidence="7" type="ORF">H7I41_27700</name>
</gene>
<feature type="repeat" description="WD" evidence="3">
    <location>
        <begin position="934"/>
        <end position="975"/>
    </location>
</feature>
<comment type="caution">
    <text evidence="7">The sequence shown here is derived from an EMBL/GenBank/DDBJ whole genome shotgun (WGS) entry which is preliminary data.</text>
</comment>
<dbReference type="InterPro" id="IPR019775">
    <property type="entry name" value="WD40_repeat_CS"/>
</dbReference>
<proteinExistence type="predicted"/>
<evidence type="ECO:0000256" key="1">
    <source>
        <dbReference type="ARBA" id="ARBA00022574"/>
    </source>
</evidence>
<feature type="repeat" description="WD" evidence="3">
    <location>
        <begin position="849"/>
        <end position="890"/>
    </location>
</feature>
<dbReference type="SMART" id="SM00320">
    <property type="entry name" value="WD40"/>
    <property type="match status" value="14"/>
</dbReference>
<keyword evidence="4" id="KW-0175">Coiled coil</keyword>
<keyword evidence="8" id="KW-1185">Reference proteome</keyword>
<dbReference type="InterPro" id="IPR049052">
    <property type="entry name" value="nSTAND1"/>
</dbReference>
<dbReference type="InterPro" id="IPR015943">
    <property type="entry name" value="WD40/YVTN_repeat-like_dom_sf"/>
</dbReference>
<feature type="repeat" description="WD" evidence="3">
    <location>
        <begin position="1020"/>
        <end position="1053"/>
    </location>
</feature>
<accession>A0A9X2YT84</accession>
<feature type="repeat" description="WD" evidence="3">
    <location>
        <begin position="977"/>
        <end position="1018"/>
    </location>
</feature>
<dbReference type="InterPro" id="IPR020472">
    <property type="entry name" value="WD40_PAC1"/>
</dbReference>
<organism evidence="7 8">
    <name type="scientific">[Mycobacterium] manitobense</name>
    <dbReference type="NCBI Taxonomy" id="190147"/>
    <lineage>
        <taxon>Bacteria</taxon>
        <taxon>Bacillati</taxon>
        <taxon>Actinomycetota</taxon>
        <taxon>Actinomycetes</taxon>
        <taxon>Mycobacteriales</taxon>
        <taxon>Mycobacteriaceae</taxon>
        <taxon>Mycolicibacterium</taxon>
    </lineage>
</organism>
<dbReference type="Gene3D" id="2.130.10.10">
    <property type="entry name" value="YVTN repeat-like/Quinoprotein amine dehydrogenase"/>
    <property type="match status" value="6"/>
</dbReference>
<dbReference type="InterPro" id="IPR001680">
    <property type="entry name" value="WD40_rpt"/>
</dbReference>
<evidence type="ECO:0000256" key="2">
    <source>
        <dbReference type="ARBA" id="ARBA00022737"/>
    </source>
</evidence>
<dbReference type="PANTHER" id="PTHR19879">
    <property type="entry name" value="TRANSCRIPTION INITIATION FACTOR TFIID"/>
    <property type="match status" value="1"/>
</dbReference>
<dbReference type="PROSITE" id="PS50294">
    <property type="entry name" value="WD_REPEATS_REGION"/>
    <property type="match status" value="10"/>
</dbReference>
<evidence type="ECO:0000256" key="4">
    <source>
        <dbReference type="SAM" id="Coils"/>
    </source>
</evidence>
<dbReference type="InterPro" id="IPR036322">
    <property type="entry name" value="WD40_repeat_dom_sf"/>
</dbReference>
<feature type="repeat" description="WD" evidence="3">
    <location>
        <begin position="1288"/>
        <end position="1329"/>
    </location>
</feature>
<dbReference type="Pfam" id="PF13676">
    <property type="entry name" value="TIR_2"/>
    <property type="match status" value="1"/>
</dbReference>
<dbReference type="PRINTS" id="PR00320">
    <property type="entry name" value="GPROTEINBRPT"/>
</dbReference>
<dbReference type="Gene3D" id="3.40.50.10140">
    <property type="entry name" value="Toll/interleukin-1 receptor homology (TIR) domain"/>
    <property type="match status" value="1"/>
</dbReference>
<evidence type="ECO:0000259" key="6">
    <source>
        <dbReference type="Pfam" id="PF20703"/>
    </source>
</evidence>
<dbReference type="GO" id="GO:0007165">
    <property type="term" value="P:signal transduction"/>
    <property type="evidence" value="ECO:0007669"/>
    <property type="project" value="InterPro"/>
</dbReference>
<feature type="repeat" description="WD" evidence="3">
    <location>
        <begin position="1059"/>
        <end position="1100"/>
    </location>
</feature>
<dbReference type="RefSeq" id="WP_264015881.1">
    <property type="nucleotide sequence ID" value="NZ_JACKSJ010000250.1"/>
</dbReference>
<reference evidence="7" key="2">
    <citation type="journal article" date="2022" name="BMC Genomics">
        <title>Comparative genome analysis of mycobacteria focusing on tRNA and non-coding RNA.</title>
        <authorList>
            <person name="Behra P.R.K."/>
            <person name="Pettersson B.M.F."/>
            <person name="Ramesh M."/>
            <person name="Das S."/>
            <person name="Dasgupta S."/>
            <person name="Kirsebom L.A."/>
        </authorList>
    </citation>
    <scope>NUCLEOTIDE SEQUENCE</scope>
    <source>
        <strain evidence="7">DSM 44615</strain>
    </source>
</reference>
<evidence type="ECO:0000256" key="3">
    <source>
        <dbReference type="PROSITE-ProRule" id="PRU00221"/>
    </source>
</evidence>
<dbReference type="InterPro" id="IPR011047">
    <property type="entry name" value="Quinoprotein_ADH-like_sf"/>
</dbReference>
<feature type="repeat" description="WD" evidence="3">
    <location>
        <begin position="1102"/>
        <end position="1143"/>
    </location>
</feature>